<gene>
    <name evidence="2" type="ORF">TSOC_012764</name>
</gene>
<protein>
    <recommendedName>
        <fullName evidence="1">Tc1-like transposase DDE domain-containing protein</fullName>
    </recommendedName>
</protein>
<reference evidence="2 3" key="1">
    <citation type="journal article" date="2017" name="Mol. Biol. Evol.">
        <title>The 4-celled Tetrabaena socialis nuclear genome reveals the essential components for genetic control of cell number at the origin of multicellularity in the volvocine lineage.</title>
        <authorList>
            <person name="Featherston J."/>
            <person name="Arakaki Y."/>
            <person name="Hanschen E.R."/>
            <person name="Ferris P.J."/>
            <person name="Michod R.E."/>
            <person name="Olson B.J.S.C."/>
            <person name="Nozaki H."/>
            <person name="Durand P.M."/>
        </authorList>
    </citation>
    <scope>NUCLEOTIDE SEQUENCE [LARGE SCALE GENOMIC DNA]</scope>
    <source>
        <strain evidence="2 3">NIES-571</strain>
    </source>
</reference>
<evidence type="ECO:0000313" key="3">
    <source>
        <dbReference type="Proteomes" id="UP000236333"/>
    </source>
</evidence>
<dbReference type="InterPro" id="IPR036397">
    <property type="entry name" value="RNaseH_sf"/>
</dbReference>
<evidence type="ECO:0000313" key="2">
    <source>
        <dbReference type="EMBL" id="PNH01358.1"/>
    </source>
</evidence>
<dbReference type="Pfam" id="PF13358">
    <property type="entry name" value="DDE_3"/>
    <property type="match status" value="1"/>
</dbReference>
<evidence type="ECO:0000259" key="1">
    <source>
        <dbReference type="Pfam" id="PF13358"/>
    </source>
</evidence>
<organism evidence="2 3">
    <name type="scientific">Tetrabaena socialis</name>
    <dbReference type="NCBI Taxonomy" id="47790"/>
    <lineage>
        <taxon>Eukaryota</taxon>
        <taxon>Viridiplantae</taxon>
        <taxon>Chlorophyta</taxon>
        <taxon>core chlorophytes</taxon>
        <taxon>Chlorophyceae</taxon>
        <taxon>CS clade</taxon>
        <taxon>Chlamydomonadales</taxon>
        <taxon>Tetrabaenaceae</taxon>
        <taxon>Tetrabaena</taxon>
    </lineage>
</organism>
<dbReference type="AlphaFoldDB" id="A0A2J7ZM62"/>
<dbReference type="GO" id="GO:0003676">
    <property type="term" value="F:nucleic acid binding"/>
    <property type="evidence" value="ECO:0007669"/>
    <property type="project" value="InterPro"/>
</dbReference>
<dbReference type="Proteomes" id="UP000236333">
    <property type="component" value="Unassembled WGS sequence"/>
</dbReference>
<dbReference type="EMBL" id="PGGS01000925">
    <property type="protein sequence ID" value="PNH01358.1"/>
    <property type="molecule type" value="Genomic_DNA"/>
</dbReference>
<name>A0A2J7ZM62_9CHLO</name>
<dbReference type="InterPro" id="IPR012337">
    <property type="entry name" value="RNaseH-like_sf"/>
</dbReference>
<proteinExistence type="predicted"/>
<dbReference type="SUPFAM" id="SSF53098">
    <property type="entry name" value="Ribonuclease H-like"/>
    <property type="match status" value="1"/>
</dbReference>
<feature type="domain" description="Tc1-like transposase DDE" evidence="1">
    <location>
        <begin position="8"/>
        <end position="91"/>
    </location>
</feature>
<comment type="caution">
    <text evidence="2">The sequence shown here is derived from an EMBL/GenBank/DDBJ whole genome shotgun (WGS) entry which is preliminary data.</text>
</comment>
<accession>A0A2J7ZM62</accession>
<keyword evidence="3" id="KW-1185">Reference proteome</keyword>
<sequence length="120" mass="13653">MVIAHASGIVIHEQRKGSFATASFVEFLRRLSIPERSIILLDNVAFHRSKAAREMAAQRNWTLLFVPPYSPWFNPIEGIFSIVKRRWYSGLTIDDCFAAVTPTHTAAFFRNSMAHKGFDP</sequence>
<dbReference type="InterPro" id="IPR038717">
    <property type="entry name" value="Tc1-like_DDE_dom"/>
</dbReference>
<dbReference type="Gene3D" id="3.30.420.10">
    <property type="entry name" value="Ribonuclease H-like superfamily/Ribonuclease H"/>
    <property type="match status" value="1"/>
</dbReference>
<dbReference type="OrthoDB" id="2142724at2759"/>